<reference evidence="1" key="2">
    <citation type="submission" date="2007-03" db="EMBL/GenBank/DDBJ databases">
        <authorList>
            <consortium name="The International Medicago Genome Annotation Group"/>
        </authorList>
    </citation>
    <scope>NUCLEOTIDE SEQUENCE</scope>
</reference>
<reference evidence="1" key="1">
    <citation type="submission" date="2004-11" db="EMBL/GenBank/DDBJ databases">
        <authorList>
            <person name="Town C.D."/>
        </authorList>
    </citation>
    <scope>NUCLEOTIDE SEQUENCE</scope>
</reference>
<proteinExistence type="predicted"/>
<name>Q2HTJ4_MEDTR</name>
<evidence type="ECO:0000313" key="1">
    <source>
        <dbReference type="EMBL" id="ABD32832.1"/>
    </source>
</evidence>
<accession>Q2HTJ4</accession>
<dbReference type="EMBL" id="AC150440">
    <property type="protein sequence ID" value="ABD32832.1"/>
    <property type="molecule type" value="Genomic_DNA"/>
</dbReference>
<sequence>MQWVRRILAGGQAKTTLEGSSLFPPISGLENFGRKYG</sequence>
<protein>
    <submittedName>
        <fullName evidence="1">Uncharacterized protein</fullName>
    </submittedName>
</protein>
<dbReference type="AlphaFoldDB" id="Q2HTJ4"/>
<gene>
    <name evidence="1" type="ORF">MtrDRAFT_AC150440g17v2</name>
</gene>
<organism evidence="1">
    <name type="scientific">Medicago truncatula</name>
    <name type="common">Barrel medic</name>
    <name type="synonym">Medicago tribuloides</name>
    <dbReference type="NCBI Taxonomy" id="3880"/>
    <lineage>
        <taxon>Eukaryota</taxon>
        <taxon>Viridiplantae</taxon>
        <taxon>Streptophyta</taxon>
        <taxon>Embryophyta</taxon>
        <taxon>Tracheophyta</taxon>
        <taxon>Spermatophyta</taxon>
        <taxon>Magnoliopsida</taxon>
        <taxon>eudicotyledons</taxon>
        <taxon>Gunneridae</taxon>
        <taxon>Pentapetalae</taxon>
        <taxon>rosids</taxon>
        <taxon>fabids</taxon>
        <taxon>Fabales</taxon>
        <taxon>Fabaceae</taxon>
        <taxon>Papilionoideae</taxon>
        <taxon>50 kb inversion clade</taxon>
        <taxon>NPAAA clade</taxon>
        <taxon>Hologalegina</taxon>
        <taxon>IRL clade</taxon>
        <taxon>Trifolieae</taxon>
        <taxon>Medicago</taxon>
    </lineage>
</organism>